<feature type="compositionally biased region" description="Polar residues" evidence="9">
    <location>
        <begin position="478"/>
        <end position="487"/>
    </location>
</feature>
<reference evidence="12" key="1">
    <citation type="submission" date="2020-04" db="EMBL/GenBank/DDBJ databases">
        <authorList>
            <person name="Neveu A P."/>
        </authorList>
    </citation>
    <scope>NUCLEOTIDE SEQUENCE</scope>
    <source>
        <tissue evidence="12">Whole embryo</tissue>
    </source>
</reference>
<dbReference type="AlphaFoldDB" id="A0A6F9DE12"/>
<feature type="transmembrane region" description="Helical" evidence="10">
    <location>
        <begin position="315"/>
        <end position="340"/>
    </location>
</feature>
<evidence type="ECO:0000256" key="10">
    <source>
        <dbReference type="SAM" id="Phobius"/>
    </source>
</evidence>
<dbReference type="Pfam" id="PF00001">
    <property type="entry name" value="7tm_1"/>
    <property type="match status" value="1"/>
</dbReference>
<feature type="compositionally biased region" description="Low complexity" evidence="9">
    <location>
        <begin position="587"/>
        <end position="598"/>
    </location>
</feature>
<sequence length="829" mass="91543">MPVFDGCMMNSSHGTLDTTAQDLTIPTTTDNLSHADSLEVVAIRTTILVLLLILSLVGNALVVLSVAQASKSRFNPFNAFLLSMAIYGLLECALTMSLAIGFSVERRWMFGEFLIGFNASFIQLQNVGVMLTIAFMSIDRYLATTHTSDYHSLTSVHKANYAVLYTWIHAFLFAVPLLFQSQMIGISARDFVERCLCGLQEGTTVAYTASMIILCLFIPILLVIMFLSMVASKAMKERNKLSSTNSSQYANYLLQESAVLKEARCGRYVTMLFILYLIFKMPYQTIDILTQLSVSFAYEPASNTTVDYNTEGAKFYYQTVLSWMMFCFSALYPVLTFIYFNEHWRRLRNCVLCGSATVSIANSRGNGATNLRQIRQKQRRHLKQQRRLANRSTDNSRTPKHTKHSDGNGHKKAPSSVSSNITSEKVTVNGSISQGGEGVLFRVPVLYAATDGLHLVASHKTLGGTKVEQRKRKKTGSDEVTTCSSGSVPALNQALDQTGSTKKSLEQSGKDSPGVDQQDDDLRPSSVIDKRVDVTSSRDGLNDLHDEAVYITSDMDLDDDTESELNESANSRTLIWPHHRNSSPLKSSSTATVISAASHGSNRKTVVNDTRQSQQHLDSLVSVRQSFHSDEEDGKDLDDSSSITHPHTPTPPPDEEPALFVKSTSHGVQDSDSDDTIVDKTTSRKLTVMSRRYKSVATAVTKQLRPLSQGGGDFLLRSRDAGDEGISNHGYESPSKLQSKSSETLNRDHFTNAHSNKVHPNRAAGYRSAFRSADVLPSSSLDRSVSWEQKNASDLIFIDLDKPASPLPNTPRSTNNQPSIETLNSPKQR</sequence>
<dbReference type="InterPro" id="IPR000276">
    <property type="entry name" value="GPCR_Rhodpsn"/>
</dbReference>
<keyword evidence="2" id="KW-1003">Cell membrane</keyword>
<dbReference type="InterPro" id="IPR017452">
    <property type="entry name" value="GPCR_Rhodpsn_7TM"/>
</dbReference>
<evidence type="ECO:0000256" key="6">
    <source>
        <dbReference type="ARBA" id="ARBA00023136"/>
    </source>
</evidence>
<feature type="region of interest" description="Disordered" evidence="9">
    <location>
        <begin position="464"/>
        <end position="528"/>
    </location>
</feature>
<evidence type="ECO:0000256" key="3">
    <source>
        <dbReference type="ARBA" id="ARBA00022692"/>
    </source>
</evidence>
<dbReference type="SUPFAM" id="SSF81321">
    <property type="entry name" value="Family A G protein-coupled receptor-like"/>
    <property type="match status" value="1"/>
</dbReference>
<keyword evidence="3 10" id="KW-0812">Transmembrane</keyword>
<evidence type="ECO:0000256" key="7">
    <source>
        <dbReference type="ARBA" id="ARBA00023170"/>
    </source>
</evidence>
<evidence type="ECO:0000256" key="4">
    <source>
        <dbReference type="ARBA" id="ARBA00022989"/>
    </source>
</evidence>
<evidence type="ECO:0000256" key="1">
    <source>
        <dbReference type="ARBA" id="ARBA00004651"/>
    </source>
</evidence>
<dbReference type="PRINTS" id="PR00237">
    <property type="entry name" value="GPCRRHODOPSN"/>
</dbReference>
<feature type="transmembrane region" description="Helical" evidence="10">
    <location>
        <begin position="114"/>
        <end position="138"/>
    </location>
</feature>
<dbReference type="PANTHER" id="PTHR22752">
    <property type="entry name" value="G PROTEIN-COUPLED RECEPTOR"/>
    <property type="match status" value="1"/>
</dbReference>
<evidence type="ECO:0000256" key="5">
    <source>
        <dbReference type="ARBA" id="ARBA00023040"/>
    </source>
</evidence>
<feature type="region of interest" description="Disordered" evidence="9">
    <location>
        <begin position="559"/>
        <end position="679"/>
    </location>
</feature>
<evidence type="ECO:0000256" key="8">
    <source>
        <dbReference type="ARBA" id="ARBA00023224"/>
    </source>
</evidence>
<feature type="region of interest" description="Disordered" evidence="9">
    <location>
        <begin position="375"/>
        <end position="422"/>
    </location>
</feature>
<feature type="transmembrane region" description="Helical" evidence="10">
    <location>
        <begin position="79"/>
        <end position="102"/>
    </location>
</feature>
<proteinExistence type="evidence at transcript level"/>
<organism evidence="12">
    <name type="scientific">Phallusia mammillata</name>
    <dbReference type="NCBI Taxonomy" id="59560"/>
    <lineage>
        <taxon>Eukaryota</taxon>
        <taxon>Metazoa</taxon>
        <taxon>Chordata</taxon>
        <taxon>Tunicata</taxon>
        <taxon>Ascidiacea</taxon>
        <taxon>Phlebobranchia</taxon>
        <taxon>Ascidiidae</taxon>
        <taxon>Phallusia</taxon>
    </lineage>
</organism>
<keyword evidence="5" id="KW-0297">G-protein coupled receptor</keyword>
<name>A0A6F9DE12_9ASCI</name>
<dbReference type="PROSITE" id="PS50262">
    <property type="entry name" value="G_PROTEIN_RECEP_F1_2"/>
    <property type="match status" value="1"/>
</dbReference>
<keyword evidence="7 12" id="KW-0675">Receptor</keyword>
<dbReference type="EMBL" id="LR785832">
    <property type="protein sequence ID" value="CAB3254119.1"/>
    <property type="molecule type" value="mRNA"/>
</dbReference>
<feature type="compositionally biased region" description="Basic residues" evidence="9">
    <location>
        <begin position="375"/>
        <end position="389"/>
    </location>
</feature>
<feature type="region of interest" description="Disordered" evidence="9">
    <location>
        <begin position="801"/>
        <end position="829"/>
    </location>
</feature>
<accession>A0A6F9DE12</accession>
<keyword evidence="6 10" id="KW-0472">Membrane</keyword>
<feature type="transmembrane region" description="Helical" evidence="10">
    <location>
        <begin position="159"/>
        <end position="179"/>
    </location>
</feature>
<evidence type="ECO:0000256" key="9">
    <source>
        <dbReference type="SAM" id="MobiDB-lite"/>
    </source>
</evidence>
<feature type="transmembrane region" description="Helical" evidence="10">
    <location>
        <begin position="41"/>
        <end position="67"/>
    </location>
</feature>
<dbReference type="GO" id="GO:0004930">
    <property type="term" value="F:G protein-coupled receptor activity"/>
    <property type="evidence" value="ECO:0007669"/>
    <property type="project" value="UniProtKB-KW"/>
</dbReference>
<dbReference type="CDD" id="cd00637">
    <property type="entry name" value="7tm_classA_rhodopsin-like"/>
    <property type="match status" value="1"/>
</dbReference>
<feature type="compositionally biased region" description="Polar residues" evidence="9">
    <location>
        <begin position="599"/>
        <end position="626"/>
    </location>
</feature>
<protein>
    <submittedName>
        <fullName evidence="12">Histamine H2 receptor</fullName>
    </submittedName>
</protein>
<feature type="domain" description="G-protein coupled receptors family 1 profile" evidence="11">
    <location>
        <begin position="58"/>
        <end position="336"/>
    </location>
</feature>
<dbReference type="GO" id="GO:0005886">
    <property type="term" value="C:plasma membrane"/>
    <property type="evidence" value="ECO:0007669"/>
    <property type="project" value="UniProtKB-SubCell"/>
</dbReference>
<feature type="compositionally biased region" description="Polar residues" evidence="9">
    <location>
        <begin position="810"/>
        <end position="829"/>
    </location>
</feature>
<keyword evidence="8" id="KW-0807">Transducer</keyword>
<gene>
    <name evidence="12" type="primary">Hrh2</name>
</gene>
<comment type="subcellular location">
    <subcellularLocation>
        <location evidence="1">Cell membrane</location>
        <topology evidence="1">Multi-pass membrane protein</topology>
    </subcellularLocation>
</comment>
<feature type="region of interest" description="Disordered" evidence="9">
    <location>
        <begin position="707"/>
        <end position="743"/>
    </location>
</feature>
<keyword evidence="4 10" id="KW-1133">Transmembrane helix</keyword>
<dbReference type="Gene3D" id="1.20.1070.10">
    <property type="entry name" value="Rhodopsin 7-helix transmembrane proteins"/>
    <property type="match status" value="1"/>
</dbReference>
<evidence type="ECO:0000313" key="12">
    <source>
        <dbReference type="EMBL" id="CAB3254119.1"/>
    </source>
</evidence>
<feature type="transmembrane region" description="Helical" evidence="10">
    <location>
        <begin position="209"/>
        <end position="231"/>
    </location>
</feature>
<evidence type="ECO:0000256" key="2">
    <source>
        <dbReference type="ARBA" id="ARBA00022475"/>
    </source>
</evidence>
<evidence type="ECO:0000259" key="11">
    <source>
        <dbReference type="PROSITE" id="PS50262"/>
    </source>
</evidence>